<dbReference type="EMBL" id="KV407456">
    <property type="protein sequence ID" value="KZF24659.1"/>
    <property type="molecule type" value="Genomic_DNA"/>
</dbReference>
<feature type="coiled-coil region" evidence="1">
    <location>
        <begin position="135"/>
        <end position="162"/>
    </location>
</feature>
<dbReference type="GeneID" id="28893995"/>
<dbReference type="OrthoDB" id="5357075at2759"/>
<dbReference type="STRING" id="1328760.A0A165IBB5"/>
<sequence>MTTHEDLIALLSRNLTFSNPNNIDSHGLSDIPSPSNPPPITYSITQHYHHSAHQVTAAPAETQESTFGQQDREAAEDILRSHGVEPSNLFPSQVTLFMHAGPEEQFRLLELWRSSPPSYGGHELARDLNNWPATSLEQEEVMARLRQERQASEEERRLLLLSPPSISSQEEEMGDAEPDVPLALTPIEAGDGRSLAEPYILNGYDVDGYSDMIEPLTKPTTYVQAIDPVFKGSEYLGNFVGNQALGDQYGPFEHMRQYAQMSGGFAGVHELHDEEML</sequence>
<keyword evidence="3" id="KW-1185">Reference proteome</keyword>
<evidence type="ECO:0000313" key="2">
    <source>
        <dbReference type="EMBL" id="KZF24659.1"/>
    </source>
</evidence>
<accession>A0A165IBB5</accession>
<keyword evidence="1" id="KW-0175">Coiled coil</keyword>
<dbReference type="OMA" id="IRCHADW"/>
<dbReference type="Proteomes" id="UP000076632">
    <property type="component" value="Unassembled WGS sequence"/>
</dbReference>
<name>A0A165IBB5_XYLHT</name>
<gene>
    <name evidence="2" type="ORF">L228DRAFT_101795</name>
</gene>
<dbReference type="InParanoid" id="A0A165IBB5"/>
<evidence type="ECO:0000256" key="1">
    <source>
        <dbReference type="SAM" id="Coils"/>
    </source>
</evidence>
<protein>
    <submittedName>
        <fullName evidence="2">Uncharacterized protein</fullName>
    </submittedName>
</protein>
<evidence type="ECO:0000313" key="3">
    <source>
        <dbReference type="Proteomes" id="UP000076632"/>
    </source>
</evidence>
<proteinExistence type="predicted"/>
<reference evidence="2 3" key="1">
    <citation type="journal article" date="2016" name="Fungal Biol.">
        <title>The genome of Xylona heveae provides a window into fungal endophytism.</title>
        <authorList>
            <person name="Gazis R."/>
            <person name="Kuo A."/>
            <person name="Riley R."/>
            <person name="LaButti K."/>
            <person name="Lipzen A."/>
            <person name="Lin J."/>
            <person name="Amirebrahimi M."/>
            <person name="Hesse C.N."/>
            <person name="Spatafora J.W."/>
            <person name="Henrissat B."/>
            <person name="Hainaut M."/>
            <person name="Grigoriev I.V."/>
            <person name="Hibbett D.S."/>
        </authorList>
    </citation>
    <scope>NUCLEOTIDE SEQUENCE [LARGE SCALE GENOMIC DNA]</scope>
    <source>
        <strain evidence="2 3">TC161</strain>
    </source>
</reference>
<dbReference type="AlphaFoldDB" id="A0A165IBB5"/>
<dbReference type="RefSeq" id="XP_018190214.1">
    <property type="nucleotide sequence ID" value="XM_018328858.1"/>
</dbReference>
<organism evidence="2 3">
    <name type="scientific">Xylona heveae (strain CBS 132557 / TC161)</name>
    <dbReference type="NCBI Taxonomy" id="1328760"/>
    <lineage>
        <taxon>Eukaryota</taxon>
        <taxon>Fungi</taxon>
        <taxon>Dikarya</taxon>
        <taxon>Ascomycota</taxon>
        <taxon>Pezizomycotina</taxon>
        <taxon>Xylonomycetes</taxon>
        <taxon>Xylonales</taxon>
        <taxon>Xylonaceae</taxon>
        <taxon>Xylona</taxon>
    </lineage>
</organism>